<keyword evidence="1 3" id="KW-0547">Nucleotide-binding</keyword>
<dbReference type="InterPro" id="IPR003593">
    <property type="entry name" value="AAA+_ATPase"/>
</dbReference>
<dbReference type="RefSeq" id="WP_100254786.1">
    <property type="nucleotide sequence ID" value="NZ_CP015819.1"/>
</dbReference>
<evidence type="ECO:0000259" key="4">
    <source>
        <dbReference type="SMART" id="SM00382"/>
    </source>
</evidence>
<accession>A0A1Y0L1Q1</accession>
<sequence length="338" mass="39287">MQNSILLNKLINFVKSLSNEDFSSLVKIYNTYKQSDYYEPDFLPDDFIKKMQVANATKRYDVETTNNLANETIEKFVLVSKFYSDEIRKINLIIQNNEILKKINGAKIICYGETGTGKATLINKIISDNPSIKYAKEVNLTELVSYKMGQTQLNLLKLSRELAKTQEKTIIFIDELDSIINKRLNSDLGEHSRIVATFLKFIDELPENVILFAATNHLSLIDEAVVRRSNIQLETHPLYIDEFLELLPLIGFKLEKGKKATMKSIFKNRSFTFADFVAIQTELIIIDYIEKERKPEFWIIFIKKFIGANILENLEHVEWSLRDKIMLKKHKIIDLNNF</sequence>
<reference evidence="5 6" key="1">
    <citation type="submission" date="2017-11" db="EMBL/GenBank/DDBJ databases">
        <title>Complete genome sequence of Spiroplasma clarkii CN-5 (DSM 19994).</title>
        <authorList>
            <person name="Tsai Y.-M."/>
            <person name="Chang A."/>
            <person name="Lo W.-S."/>
            <person name="Kuo C.-H."/>
        </authorList>
    </citation>
    <scope>NUCLEOTIDE SEQUENCE [LARGE SCALE GENOMIC DNA]</scope>
    <source>
        <strain evidence="5 6">CN-5</strain>
    </source>
</reference>
<dbReference type="PANTHER" id="PTHR23077">
    <property type="entry name" value="AAA-FAMILY ATPASE"/>
    <property type="match status" value="1"/>
</dbReference>
<dbReference type="SMART" id="SM00382">
    <property type="entry name" value="AAA"/>
    <property type="match status" value="1"/>
</dbReference>
<organism evidence="5 6">
    <name type="scientific">Spiroplasma clarkii</name>
    <dbReference type="NCBI Taxonomy" id="2139"/>
    <lineage>
        <taxon>Bacteria</taxon>
        <taxon>Bacillati</taxon>
        <taxon>Mycoplasmatota</taxon>
        <taxon>Mollicutes</taxon>
        <taxon>Entomoplasmatales</taxon>
        <taxon>Spiroplasmataceae</taxon>
        <taxon>Spiroplasma</taxon>
    </lineage>
</organism>
<evidence type="ECO:0000256" key="2">
    <source>
        <dbReference type="ARBA" id="ARBA00022840"/>
    </source>
</evidence>
<keyword evidence="6" id="KW-1185">Reference proteome</keyword>
<gene>
    <name evidence="5" type="ORF">SCLAR_v1c09430</name>
</gene>
<dbReference type="KEGG" id="scla:SCLARK_001376"/>
<name>A0A1Y0L1Q1_9MOLU</name>
<dbReference type="PANTHER" id="PTHR23077:SF171">
    <property type="entry name" value="NUCLEAR VALOSIN-CONTAINING PROTEIN-LIKE"/>
    <property type="match status" value="1"/>
</dbReference>
<proteinExistence type="inferred from homology"/>
<dbReference type="InterPro" id="IPR003960">
    <property type="entry name" value="ATPase_AAA_CS"/>
</dbReference>
<dbReference type="PROSITE" id="PS00674">
    <property type="entry name" value="AAA"/>
    <property type="match status" value="1"/>
</dbReference>
<dbReference type="OrthoDB" id="388964at2"/>
<dbReference type="SUPFAM" id="SSF52540">
    <property type="entry name" value="P-loop containing nucleoside triphosphate hydrolases"/>
    <property type="match status" value="1"/>
</dbReference>
<comment type="similarity">
    <text evidence="3">Belongs to the AAA ATPase family.</text>
</comment>
<evidence type="ECO:0000313" key="5">
    <source>
        <dbReference type="EMBL" id="ATX71249.1"/>
    </source>
</evidence>
<dbReference type="InterPro" id="IPR027417">
    <property type="entry name" value="P-loop_NTPase"/>
</dbReference>
<protein>
    <submittedName>
        <fullName evidence="5">ATPase, AAA family</fullName>
    </submittedName>
</protein>
<feature type="domain" description="AAA+ ATPase" evidence="4">
    <location>
        <begin position="104"/>
        <end position="238"/>
    </location>
</feature>
<dbReference type="Gene3D" id="3.40.50.300">
    <property type="entry name" value="P-loop containing nucleotide triphosphate hydrolases"/>
    <property type="match status" value="1"/>
</dbReference>
<dbReference type="Proteomes" id="UP000231179">
    <property type="component" value="Chromosome"/>
</dbReference>
<dbReference type="EMBL" id="CP024870">
    <property type="protein sequence ID" value="ATX71249.1"/>
    <property type="molecule type" value="Genomic_DNA"/>
</dbReference>
<dbReference type="InterPro" id="IPR003959">
    <property type="entry name" value="ATPase_AAA_core"/>
</dbReference>
<evidence type="ECO:0000256" key="1">
    <source>
        <dbReference type="ARBA" id="ARBA00022741"/>
    </source>
</evidence>
<dbReference type="InterPro" id="IPR050168">
    <property type="entry name" value="AAA_ATPase_domain"/>
</dbReference>
<dbReference type="GO" id="GO:0016887">
    <property type="term" value="F:ATP hydrolysis activity"/>
    <property type="evidence" value="ECO:0007669"/>
    <property type="project" value="InterPro"/>
</dbReference>
<dbReference type="GO" id="GO:0005524">
    <property type="term" value="F:ATP binding"/>
    <property type="evidence" value="ECO:0007669"/>
    <property type="project" value="UniProtKB-KW"/>
</dbReference>
<dbReference type="Pfam" id="PF00004">
    <property type="entry name" value="AAA"/>
    <property type="match status" value="1"/>
</dbReference>
<dbReference type="CDD" id="cd19481">
    <property type="entry name" value="RecA-like_protease"/>
    <property type="match status" value="1"/>
</dbReference>
<evidence type="ECO:0000256" key="3">
    <source>
        <dbReference type="RuleBase" id="RU003651"/>
    </source>
</evidence>
<keyword evidence="2 3" id="KW-0067">ATP-binding</keyword>
<dbReference type="AlphaFoldDB" id="A0A1Y0L1Q1"/>
<evidence type="ECO:0000313" key="6">
    <source>
        <dbReference type="Proteomes" id="UP000231179"/>
    </source>
</evidence>